<evidence type="ECO:0000256" key="1">
    <source>
        <dbReference type="ARBA" id="ARBA00004123"/>
    </source>
</evidence>
<dbReference type="InterPro" id="IPR051358">
    <property type="entry name" value="TF_AMS/ICE1/BHLH6-like"/>
</dbReference>
<dbReference type="GO" id="GO:0043565">
    <property type="term" value="F:sequence-specific DNA binding"/>
    <property type="evidence" value="ECO:0007669"/>
    <property type="project" value="TreeGrafter"/>
</dbReference>
<gene>
    <name evidence="6" type="ORF">Dsin_019940</name>
</gene>
<accession>A0AAE0A935</accession>
<evidence type="ECO:0000256" key="3">
    <source>
        <dbReference type="ARBA" id="ARBA00023163"/>
    </source>
</evidence>
<evidence type="ECO:0000313" key="6">
    <source>
        <dbReference type="EMBL" id="KAK3205894.1"/>
    </source>
</evidence>
<keyword evidence="7" id="KW-1185">Reference proteome</keyword>
<protein>
    <recommendedName>
        <fullName evidence="5">BHLH domain-containing protein</fullName>
    </recommendedName>
</protein>
<dbReference type="EMBL" id="JANJYJ010000006">
    <property type="protein sequence ID" value="KAK3205894.1"/>
    <property type="molecule type" value="Genomic_DNA"/>
</dbReference>
<dbReference type="InterPro" id="IPR011598">
    <property type="entry name" value="bHLH_dom"/>
</dbReference>
<dbReference type="AlphaFoldDB" id="A0AAE0A935"/>
<comment type="caution">
    <text evidence="6">The sequence shown here is derived from an EMBL/GenBank/DDBJ whole genome shotgun (WGS) entry which is preliminary data.</text>
</comment>
<dbReference type="GO" id="GO:0005634">
    <property type="term" value="C:nucleus"/>
    <property type="evidence" value="ECO:0007669"/>
    <property type="project" value="UniProtKB-SubCell"/>
</dbReference>
<evidence type="ECO:0000256" key="4">
    <source>
        <dbReference type="ARBA" id="ARBA00023242"/>
    </source>
</evidence>
<sequence>MKEKLYQLRALVPNITKMDKASIVGDAVLYVQNLQGQARKLKAEIASLESSVLTDHDPLAR</sequence>
<dbReference type="GO" id="GO:0046983">
    <property type="term" value="F:protein dimerization activity"/>
    <property type="evidence" value="ECO:0007669"/>
    <property type="project" value="InterPro"/>
</dbReference>
<feature type="domain" description="BHLH" evidence="5">
    <location>
        <begin position="1"/>
        <end position="34"/>
    </location>
</feature>
<evidence type="ECO:0000256" key="2">
    <source>
        <dbReference type="ARBA" id="ARBA00023015"/>
    </source>
</evidence>
<evidence type="ECO:0000259" key="5">
    <source>
        <dbReference type="PROSITE" id="PS50888"/>
    </source>
</evidence>
<proteinExistence type="predicted"/>
<dbReference type="PANTHER" id="PTHR31945:SF17">
    <property type="entry name" value="TRANSCRIPTION FACTOR FER-LIKE IRON DEFICIENCY-INDUCED TRANSCRIPTION FACTOR"/>
    <property type="match status" value="1"/>
</dbReference>
<dbReference type="Pfam" id="PF00010">
    <property type="entry name" value="HLH"/>
    <property type="match status" value="1"/>
</dbReference>
<evidence type="ECO:0000313" key="7">
    <source>
        <dbReference type="Proteomes" id="UP001281410"/>
    </source>
</evidence>
<dbReference type="SUPFAM" id="SSF47459">
    <property type="entry name" value="HLH, helix-loop-helix DNA-binding domain"/>
    <property type="match status" value="1"/>
</dbReference>
<dbReference type="Proteomes" id="UP001281410">
    <property type="component" value="Unassembled WGS sequence"/>
</dbReference>
<dbReference type="InterPro" id="IPR036638">
    <property type="entry name" value="HLH_DNA-bd_sf"/>
</dbReference>
<reference evidence="6" key="1">
    <citation type="journal article" date="2023" name="Plant J.">
        <title>Genome sequences and population genomics provide insights into the demographic history, inbreeding, and mutation load of two 'living fossil' tree species of Dipteronia.</title>
        <authorList>
            <person name="Feng Y."/>
            <person name="Comes H.P."/>
            <person name="Chen J."/>
            <person name="Zhu S."/>
            <person name="Lu R."/>
            <person name="Zhang X."/>
            <person name="Li P."/>
            <person name="Qiu J."/>
            <person name="Olsen K.M."/>
            <person name="Qiu Y."/>
        </authorList>
    </citation>
    <scope>NUCLEOTIDE SEQUENCE</scope>
    <source>
        <strain evidence="6">NBL</strain>
    </source>
</reference>
<keyword evidence="2" id="KW-0805">Transcription regulation</keyword>
<organism evidence="6 7">
    <name type="scientific">Dipteronia sinensis</name>
    <dbReference type="NCBI Taxonomy" id="43782"/>
    <lineage>
        <taxon>Eukaryota</taxon>
        <taxon>Viridiplantae</taxon>
        <taxon>Streptophyta</taxon>
        <taxon>Embryophyta</taxon>
        <taxon>Tracheophyta</taxon>
        <taxon>Spermatophyta</taxon>
        <taxon>Magnoliopsida</taxon>
        <taxon>eudicotyledons</taxon>
        <taxon>Gunneridae</taxon>
        <taxon>Pentapetalae</taxon>
        <taxon>rosids</taxon>
        <taxon>malvids</taxon>
        <taxon>Sapindales</taxon>
        <taxon>Sapindaceae</taxon>
        <taxon>Hippocastanoideae</taxon>
        <taxon>Acereae</taxon>
        <taxon>Dipteronia</taxon>
    </lineage>
</organism>
<dbReference type="GO" id="GO:0003700">
    <property type="term" value="F:DNA-binding transcription factor activity"/>
    <property type="evidence" value="ECO:0007669"/>
    <property type="project" value="TreeGrafter"/>
</dbReference>
<comment type="subcellular location">
    <subcellularLocation>
        <location evidence="1">Nucleus</location>
    </subcellularLocation>
</comment>
<dbReference type="PROSITE" id="PS50888">
    <property type="entry name" value="BHLH"/>
    <property type="match status" value="1"/>
</dbReference>
<name>A0AAE0A935_9ROSI</name>
<dbReference type="Gene3D" id="4.10.280.10">
    <property type="entry name" value="Helix-loop-helix DNA-binding domain"/>
    <property type="match status" value="1"/>
</dbReference>
<keyword evidence="3" id="KW-0804">Transcription</keyword>
<keyword evidence="4" id="KW-0539">Nucleus</keyword>
<dbReference type="PANTHER" id="PTHR31945">
    <property type="entry name" value="TRANSCRIPTION FACTOR SCREAM2-RELATED"/>
    <property type="match status" value="1"/>
</dbReference>